<dbReference type="AlphaFoldDB" id="A5DW46"/>
<dbReference type="InterPro" id="IPR018004">
    <property type="entry name" value="KilA/APSES_HTH"/>
</dbReference>
<feature type="region of interest" description="Disordered" evidence="4">
    <location>
        <begin position="355"/>
        <end position="394"/>
    </location>
</feature>
<dbReference type="PROSITE" id="PS51299">
    <property type="entry name" value="HTH_APSES"/>
    <property type="match status" value="1"/>
</dbReference>
<dbReference type="SMART" id="SM01252">
    <property type="entry name" value="KilA-N"/>
    <property type="match status" value="1"/>
</dbReference>
<dbReference type="PANTHER" id="PTHR43828">
    <property type="entry name" value="ASPARAGINASE"/>
    <property type="match status" value="1"/>
</dbReference>
<dbReference type="OrthoDB" id="6718656at2759"/>
<feature type="region of interest" description="Disordered" evidence="4">
    <location>
        <begin position="735"/>
        <end position="802"/>
    </location>
</feature>
<feature type="region of interest" description="Disordered" evidence="4">
    <location>
        <begin position="990"/>
        <end position="1036"/>
    </location>
</feature>
<feature type="domain" description="HTH APSES-type" evidence="5">
    <location>
        <begin position="1"/>
        <end position="93"/>
    </location>
</feature>
<evidence type="ECO:0000259" key="5">
    <source>
        <dbReference type="PROSITE" id="PS51299"/>
    </source>
</evidence>
<evidence type="ECO:0000313" key="7">
    <source>
        <dbReference type="Proteomes" id="UP000001996"/>
    </source>
</evidence>
<feature type="compositionally biased region" description="Polar residues" evidence="4">
    <location>
        <begin position="372"/>
        <end position="394"/>
    </location>
</feature>
<dbReference type="VEuPathDB" id="FungiDB:LELG_01582"/>
<sequence>MNDSPIMRRCKDDWVNATQILKCCNFPKAKRTKILEKGVQQGVHEKIQGGFGRFQGTWIPLEDARRLAATYGVTKELAPVLFLDFSDPNLIIPFKAKPPPKDPNDTVKRKYVKKPKLPGDTPRKYKTGKKAALQAAQEAAQEAAQGAAQESNAISGMSTGKLINVNGNAHLNPNLSHDSSQAITNGQYSQQSILGVQSMQNMQNAMNVSGMSNMPNVPNMPNMQNMPMMHSMTHNGALAVMPTSFQPNFDEKFSRTEAYPIANVPNYPPPQLMPRFNSMPVNTSAPGAAYPLMASNITSQQQHQQPDQNIYHSAKLSSSQSSNDTNWSISQDQKDSDTSINSSQGDRKFLVQNQPQHNHHHGQGQSEGQVQNQGKTHAQTHAQNQYVAADSSPSEDGNSYSFQLLRFFSEDNLEIPLFVRYPPADFNMNAPIDDEGHTPLHWAASIGHQEMIHTLISNNANPLVVNNFGLNPLSKLISFNNCYELKNFDQILNDLELCLINTDINGRTPLHYLCQYSKVRSKLDSLKLYMKSILAKLTVMSSQTMSKSVNLMKNVLNHQDIRGDTCLHIAVKSGCIPIIVMLLRHGAQDNIENVNGETVRGLINGLPQKDLIFNELFNDESYNFWDNMVGKHQSQHQLHQQLPQQLNMQQPQLSDIRQLALATPVQPKIIKANTPDTERTTVQVDDAEDDDIARVDQQRLDALNDNKENIFNDKLIDKVYDDGAYDVLTPIYRLQQHHQQQHQQPHQQQQQQQHQHNSNNNINNNGNVFSSRPLAVISESGTSLESVTNNNNNHTSPGNVNANGVINSHLSQQLLESLSGHALKQLQSSLKSVVHARRVKQLRMPKIPKVSDEGQLEEKQDEAFEAKRVLPFEDLTKMVTGMIGSYSLSYSKESSILDKELITLKEELSVKRDEDNKNMRYVKSLLQTSGMEDVPLKTAEEAIQLVTKASEEYRNRILDKESKLLCILQRNQAFQLANLVQQEEAAMLEQQQKQDVNTDSIHADPNDVQVQDQDQDQVQGHNQQIDNKESGKDESMIGGTEDLALEEKFELAIELTRLQHKRNKLVAKIVDCTKHYGVDDKMYKYRKLLSLSCGVRVEDIDSLIDGIAESLEETAN</sequence>
<feature type="repeat" description="ANK" evidence="3">
    <location>
        <begin position="562"/>
        <end position="594"/>
    </location>
</feature>
<dbReference type="SUPFAM" id="SSF48403">
    <property type="entry name" value="Ankyrin repeat"/>
    <property type="match status" value="1"/>
</dbReference>
<reference evidence="6 7" key="1">
    <citation type="journal article" date="2009" name="Nature">
        <title>Evolution of pathogenicity and sexual reproduction in eight Candida genomes.</title>
        <authorList>
            <person name="Butler G."/>
            <person name="Rasmussen M.D."/>
            <person name="Lin M.F."/>
            <person name="Santos M.A."/>
            <person name="Sakthikumar S."/>
            <person name="Munro C.A."/>
            <person name="Rheinbay E."/>
            <person name="Grabherr M."/>
            <person name="Forche A."/>
            <person name="Reedy J.L."/>
            <person name="Agrafioti I."/>
            <person name="Arnaud M.B."/>
            <person name="Bates S."/>
            <person name="Brown A.J."/>
            <person name="Brunke S."/>
            <person name="Costanzo M.C."/>
            <person name="Fitzpatrick D.A."/>
            <person name="de Groot P.W."/>
            <person name="Harris D."/>
            <person name="Hoyer L.L."/>
            <person name="Hube B."/>
            <person name="Klis F.M."/>
            <person name="Kodira C."/>
            <person name="Lennard N."/>
            <person name="Logue M.E."/>
            <person name="Martin R."/>
            <person name="Neiman A.M."/>
            <person name="Nikolaou E."/>
            <person name="Quail M.A."/>
            <person name="Quinn J."/>
            <person name="Santos M.C."/>
            <person name="Schmitzberger F.F."/>
            <person name="Sherlock G."/>
            <person name="Shah P."/>
            <person name="Silverstein K.A."/>
            <person name="Skrzypek M.S."/>
            <person name="Soll D."/>
            <person name="Staggs R."/>
            <person name="Stansfield I."/>
            <person name="Stumpf M.P."/>
            <person name="Sudbery P.E."/>
            <person name="Srikantha T."/>
            <person name="Zeng Q."/>
            <person name="Berman J."/>
            <person name="Berriman M."/>
            <person name="Heitman J."/>
            <person name="Gow N.A."/>
            <person name="Lorenz M.C."/>
            <person name="Birren B.W."/>
            <person name="Kellis M."/>
            <person name="Cuomo C.A."/>
        </authorList>
    </citation>
    <scope>NUCLEOTIDE SEQUENCE [LARGE SCALE GENOMIC DNA]</scope>
    <source>
        <strain evidence="7">ATCC 11503 / BCRC 21390 / CBS 2605 / JCM 1781 / NBRC 1676 / NRRL YB-4239</strain>
    </source>
</reference>
<dbReference type="InterPro" id="IPR002110">
    <property type="entry name" value="Ankyrin_rpt"/>
</dbReference>
<keyword evidence="1" id="KW-0677">Repeat</keyword>
<feature type="repeat" description="ANK" evidence="3">
    <location>
        <begin position="435"/>
        <end position="467"/>
    </location>
</feature>
<dbReference type="GO" id="GO:0033309">
    <property type="term" value="C:SBF transcription complex"/>
    <property type="evidence" value="ECO:0007669"/>
    <property type="project" value="TreeGrafter"/>
</dbReference>
<proteinExistence type="predicted"/>
<dbReference type="FunCoup" id="A5DW46">
    <property type="interactions" value="908"/>
</dbReference>
<dbReference type="PROSITE" id="PS50088">
    <property type="entry name" value="ANK_REPEAT"/>
    <property type="match status" value="2"/>
</dbReference>
<evidence type="ECO:0000256" key="3">
    <source>
        <dbReference type="PROSITE-ProRule" id="PRU00023"/>
    </source>
</evidence>
<evidence type="ECO:0000256" key="1">
    <source>
        <dbReference type="ARBA" id="ARBA00022737"/>
    </source>
</evidence>
<dbReference type="EMBL" id="CH981525">
    <property type="protein sequence ID" value="EDK43404.1"/>
    <property type="molecule type" value="Genomic_DNA"/>
</dbReference>
<feature type="compositionally biased region" description="Basic and acidic residues" evidence="4">
    <location>
        <begin position="1026"/>
        <end position="1035"/>
    </location>
</feature>
<dbReference type="Pfam" id="PF00023">
    <property type="entry name" value="Ank"/>
    <property type="match status" value="2"/>
</dbReference>
<dbReference type="GO" id="GO:0003677">
    <property type="term" value="F:DNA binding"/>
    <property type="evidence" value="ECO:0007669"/>
    <property type="project" value="InterPro"/>
</dbReference>
<evidence type="ECO:0000256" key="4">
    <source>
        <dbReference type="SAM" id="MobiDB-lite"/>
    </source>
</evidence>
<feature type="compositionally biased region" description="Polar residues" evidence="4">
    <location>
        <begin position="779"/>
        <end position="802"/>
    </location>
</feature>
<feature type="compositionally biased region" description="Low complexity" evidence="4">
    <location>
        <begin position="741"/>
        <end position="767"/>
    </location>
</feature>
<keyword evidence="7" id="KW-1185">Reference proteome</keyword>
<dbReference type="OMA" id="WIPLICA"/>
<dbReference type="PANTHER" id="PTHR43828:SF7">
    <property type="entry name" value="REGULATORY PROTEIN SWI4"/>
    <property type="match status" value="1"/>
</dbReference>
<feature type="region of interest" description="Disordered" evidence="4">
    <location>
        <begin position="314"/>
        <end position="343"/>
    </location>
</feature>
<dbReference type="InterPro" id="IPR051642">
    <property type="entry name" value="SWI6-like"/>
</dbReference>
<feature type="compositionally biased region" description="Low complexity" evidence="4">
    <location>
        <begin position="317"/>
        <end position="330"/>
    </location>
</feature>
<dbReference type="SUPFAM" id="SSF54616">
    <property type="entry name" value="DNA-binding domain of Mlu1-box binding protein MBP1"/>
    <property type="match status" value="1"/>
</dbReference>
<dbReference type="Proteomes" id="UP000001996">
    <property type="component" value="Unassembled WGS sequence"/>
</dbReference>
<dbReference type="GO" id="GO:0030907">
    <property type="term" value="C:MBF transcription complex"/>
    <property type="evidence" value="ECO:0007669"/>
    <property type="project" value="TreeGrafter"/>
</dbReference>
<dbReference type="GeneID" id="5234167"/>
<dbReference type="Pfam" id="PF04383">
    <property type="entry name" value="KilA-N"/>
    <property type="match status" value="1"/>
</dbReference>
<dbReference type="KEGG" id="lel:PVL30_001556"/>
<dbReference type="InterPro" id="IPR036770">
    <property type="entry name" value="Ankyrin_rpt-contain_sf"/>
</dbReference>
<dbReference type="HOGENOM" id="CLU_009666_0_0_1"/>
<evidence type="ECO:0000313" key="6">
    <source>
        <dbReference type="EMBL" id="EDK43404.1"/>
    </source>
</evidence>
<protein>
    <recommendedName>
        <fullName evidence="5">HTH APSES-type domain-containing protein</fullName>
    </recommendedName>
</protein>
<organism evidence="6 7">
    <name type="scientific">Lodderomyces elongisporus (strain ATCC 11503 / CBS 2605 / JCM 1781 / NBRC 1676 / NRRL YB-4239)</name>
    <name type="common">Yeast</name>
    <name type="synonym">Saccharomyces elongisporus</name>
    <dbReference type="NCBI Taxonomy" id="379508"/>
    <lineage>
        <taxon>Eukaryota</taxon>
        <taxon>Fungi</taxon>
        <taxon>Dikarya</taxon>
        <taxon>Ascomycota</taxon>
        <taxon>Saccharomycotina</taxon>
        <taxon>Pichiomycetes</taxon>
        <taxon>Debaryomycetaceae</taxon>
        <taxon>Candida/Lodderomyces clade</taxon>
        <taxon>Lodderomyces</taxon>
    </lineage>
</organism>
<dbReference type="InParanoid" id="A5DW46"/>
<dbReference type="InterPro" id="IPR036887">
    <property type="entry name" value="HTH_APSES_sf"/>
</dbReference>
<dbReference type="PROSITE" id="PS50297">
    <property type="entry name" value="ANK_REP_REGION"/>
    <property type="match status" value="2"/>
</dbReference>
<accession>A5DW46</accession>
<dbReference type="PRINTS" id="PR01415">
    <property type="entry name" value="ANKYRIN"/>
</dbReference>
<name>A5DW46_LODEL</name>
<feature type="compositionally biased region" description="Low complexity" evidence="4">
    <location>
        <begin position="1007"/>
        <end position="1019"/>
    </location>
</feature>
<dbReference type="STRING" id="379508.A5DW46"/>
<dbReference type="eggNOG" id="ENOG502QUTG">
    <property type="taxonomic scope" value="Eukaryota"/>
</dbReference>
<dbReference type="GO" id="GO:0001228">
    <property type="term" value="F:DNA-binding transcription activator activity, RNA polymerase II-specific"/>
    <property type="evidence" value="ECO:0007669"/>
    <property type="project" value="UniProtKB-ARBA"/>
</dbReference>
<keyword evidence="2 3" id="KW-0040">ANK repeat</keyword>
<evidence type="ECO:0000256" key="2">
    <source>
        <dbReference type="ARBA" id="ARBA00023043"/>
    </source>
</evidence>
<gene>
    <name evidence="6" type="ORF">LELG_01582</name>
</gene>
<dbReference type="Gene3D" id="1.25.40.20">
    <property type="entry name" value="Ankyrin repeat-containing domain"/>
    <property type="match status" value="1"/>
</dbReference>
<dbReference type="Gene3D" id="3.10.260.10">
    <property type="entry name" value="Transcription regulator HTH, APSES-type DNA-binding domain"/>
    <property type="match status" value="1"/>
</dbReference>
<dbReference type="InterPro" id="IPR003163">
    <property type="entry name" value="Tscrpt_reg_HTH_APSES-type"/>
</dbReference>
<dbReference type="SMART" id="SM00248">
    <property type="entry name" value="ANK"/>
    <property type="match status" value="3"/>
</dbReference>